<dbReference type="EMBL" id="PDET01000029">
    <property type="protein sequence ID" value="PRD12576.1"/>
    <property type="molecule type" value="Genomic_DNA"/>
</dbReference>
<accession>A0A2S9I450</accession>
<evidence type="ECO:0000313" key="2">
    <source>
        <dbReference type="Proteomes" id="UP000239181"/>
    </source>
</evidence>
<sequence>MASFTPPLGSTSPEVLADNATRLDKLINGEELTVPDRSGEALKSWAGIQADSAARLEEIDTIITSLDTANFTFASEASGLAATTEGQYFRAFQDINGFVLFRYYQKVSGAAVFKGSLLGNAASEALAALLSSVGYFIGNEFDTDKQYPVIDSNKRLLCWWMGPDYHIPGSVHA</sequence>
<feature type="non-terminal residue" evidence="1">
    <location>
        <position position="173"/>
    </location>
</feature>
<name>A0A2S9I450_9GAMM</name>
<gene>
    <name evidence="1" type="ORF">CQW29_25410</name>
</gene>
<comment type="caution">
    <text evidence="1">The sequence shown here is derived from an EMBL/GenBank/DDBJ whole genome shotgun (WGS) entry which is preliminary data.</text>
</comment>
<keyword evidence="2" id="KW-1185">Reference proteome</keyword>
<evidence type="ECO:0000313" key="1">
    <source>
        <dbReference type="EMBL" id="PRD12576.1"/>
    </source>
</evidence>
<protein>
    <submittedName>
        <fullName evidence="1">Uncharacterized protein</fullName>
    </submittedName>
</protein>
<reference evidence="1 2" key="1">
    <citation type="submission" date="2017-10" db="EMBL/GenBank/DDBJ databases">
        <title>Draft genome of two endophytic bacteria isolated from 'guarana' Paullinia cupana (Mart.) Ducke.</title>
        <authorList>
            <person name="Siqueira K.A."/>
            <person name="Liotti R.G."/>
            <person name="Mendes T.A."/>
            <person name="Soares M.A."/>
        </authorList>
    </citation>
    <scope>NUCLEOTIDE SEQUENCE [LARGE SCALE GENOMIC DNA]</scope>
    <source>
        <strain evidence="1 2">342</strain>
    </source>
</reference>
<dbReference type="AlphaFoldDB" id="A0A2S9I450"/>
<proteinExistence type="predicted"/>
<organism evidence="1 2">
    <name type="scientific">Pantoea coffeiphila</name>
    <dbReference type="NCBI Taxonomy" id="1465635"/>
    <lineage>
        <taxon>Bacteria</taxon>
        <taxon>Pseudomonadati</taxon>
        <taxon>Pseudomonadota</taxon>
        <taxon>Gammaproteobacteria</taxon>
        <taxon>Enterobacterales</taxon>
        <taxon>Erwiniaceae</taxon>
        <taxon>Pantoea</taxon>
    </lineage>
</organism>
<dbReference type="Proteomes" id="UP000239181">
    <property type="component" value="Unassembled WGS sequence"/>
</dbReference>